<comment type="catalytic activity">
    <reaction evidence="12">
        <text>Preferential cleavage: (Ac)2-L-Lys-D-Ala-|-D-Ala. Also transpeptidation of peptidyl-alanyl moieties that are N-acyl substituents of D-alanine.</text>
        <dbReference type="EC" id="3.4.16.4"/>
    </reaction>
</comment>
<evidence type="ECO:0000256" key="5">
    <source>
        <dbReference type="ARBA" id="ARBA00022676"/>
    </source>
</evidence>
<comment type="caution">
    <text evidence="18">The sequence shown here is derived from an EMBL/GenBank/DDBJ whole genome shotgun (WGS) entry which is preliminary data.</text>
</comment>
<keyword evidence="5" id="KW-0328">Glycosyltransferase</keyword>
<proteinExistence type="inferred from homology"/>
<feature type="compositionally biased region" description="Low complexity" evidence="14">
    <location>
        <begin position="664"/>
        <end position="684"/>
    </location>
</feature>
<dbReference type="Pfam" id="PF00912">
    <property type="entry name" value="Transgly"/>
    <property type="match status" value="1"/>
</dbReference>
<dbReference type="GO" id="GO:0030288">
    <property type="term" value="C:outer membrane-bounded periplasmic space"/>
    <property type="evidence" value="ECO:0007669"/>
    <property type="project" value="TreeGrafter"/>
</dbReference>
<evidence type="ECO:0000256" key="3">
    <source>
        <dbReference type="ARBA" id="ARBA00022645"/>
    </source>
</evidence>
<comment type="catalytic activity">
    <reaction evidence="13">
        <text>[GlcNAc-(1-&gt;4)-Mur2Ac(oyl-L-Ala-gamma-D-Glu-L-Lys-D-Ala-D-Ala)](n)-di-trans,octa-cis-undecaprenyl diphosphate + beta-D-GlcNAc-(1-&gt;4)-Mur2Ac(oyl-L-Ala-gamma-D-Glu-L-Lys-D-Ala-D-Ala)-di-trans,octa-cis-undecaprenyl diphosphate = [GlcNAc-(1-&gt;4)-Mur2Ac(oyl-L-Ala-gamma-D-Glu-L-Lys-D-Ala-D-Ala)](n+1)-di-trans,octa-cis-undecaprenyl diphosphate + di-trans,octa-cis-undecaprenyl diphosphate + H(+)</text>
        <dbReference type="Rhea" id="RHEA:23708"/>
        <dbReference type="Rhea" id="RHEA-COMP:9602"/>
        <dbReference type="Rhea" id="RHEA-COMP:9603"/>
        <dbReference type="ChEBI" id="CHEBI:15378"/>
        <dbReference type="ChEBI" id="CHEBI:58405"/>
        <dbReference type="ChEBI" id="CHEBI:60033"/>
        <dbReference type="ChEBI" id="CHEBI:78435"/>
        <dbReference type="EC" id="2.4.99.28"/>
    </reaction>
</comment>
<evidence type="ECO:0000313" key="19">
    <source>
        <dbReference type="Proteomes" id="UP000630936"/>
    </source>
</evidence>
<comment type="similarity">
    <text evidence="2">In the N-terminal section; belongs to the glycosyltransferase 51 family.</text>
</comment>
<dbReference type="InterPro" id="IPR001264">
    <property type="entry name" value="Glyco_trans_51"/>
</dbReference>
<dbReference type="GO" id="GO:0008360">
    <property type="term" value="P:regulation of cell shape"/>
    <property type="evidence" value="ECO:0007669"/>
    <property type="project" value="UniProtKB-KW"/>
</dbReference>
<feature type="compositionally biased region" description="Gly residues" evidence="14">
    <location>
        <begin position="740"/>
        <end position="759"/>
    </location>
</feature>
<comment type="similarity">
    <text evidence="1">In the C-terminal section; belongs to the transpeptidase family.</text>
</comment>
<dbReference type="SUPFAM" id="SSF56601">
    <property type="entry name" value="beta-lactamase/transpeptidase-like"/>
    <property type="match status" value="1"/>
</dbReference>
<dbReference type="EMBL" id="BMWG01000013">
    <property type="protein sequence ID" value="GGZ42008.1"/>
    <property type="molecule type" value="Genomic_DNA"/>
</dbReference>
<organism evidence="18 19">
    <name type="scientific">Streptomyces inusitatus</name>
    <dbReference type="NCBI Taxonomy" id="68221"/>
    <lineage>
        <taxon>Bacteria</taxon>
        <taxon>Bacillati</taxon>
        <taxon>Actinomycetota</taxon>
        <taxon>Actinomycetes</taxon>
        <taxon>Kitasatosporales</taxon>
        <taxon>Streptomycetaceae</taxon>
        <taxon>Streptomyces</taxon>
    </lineage>
</organism>
<accession>A0A918UYC8</accession>
<evidence type="ECO:0000259" key="16">
    <source>
        <dbReference type="Pfam" id="PF00905"/>
    </source>
</evidence>
<dbReference type="AlphaFoldDB" id="A0A918UYC8"/>
<evidence type="ECO:0000256" key="7">
    <source>
        <dbReference type="ARBA" id="ARBA00022801"/>
    </source>
</evidence>
<dbReference type="RefSeq" id="WP_190124540.1">
    <property type="nucleotide sequence ID" value="NZ_BMWG01000013.1"/>
</dbReference>
<evidence type="ECO:0000256" key="12">
    <source>
        <dbReference type="ARBA" id="ARBA00034000"/>
    </source>
</evidence>
<keyword evidence="19" id="KW-1185">Reference proteome</keyword>
<evidence type="ECO:0000256" key="2">
    <source>
        <dbReference type="ARBA" id="ARBA00007739"/>
    </source>
</evidence>
<keyword evidence="15" id="KW-1133">Transmembrane helix</keyword>
<evidence type="ECO:0000256" key="14">
    <source>
        <dbReference type="SAM" id="MobiDB-lite"/>
    </source>
</evidence>
<feature type="domain" description="Penicillin-binding protein transpeptidase" evidence="16">
    <location>
        <begin position="354"/>
        <end position="597"/>
    </location>
</feature>
<evidence type="ECO:0000256" key="9">
    <source>
        <dbReference type="ARBA" id="ARBA00022984"/>
    </source>
</evidence>
<feature type="transmembrane region" description="Helical" evidence="15">
    <location>
        <begin position="35"/>
        <end position="57"/>
    </location>
</feature>
<keyword evidence="15" id="KW-0812">Transmembrane</keyword>
<dbReference type="FunFam" id="1.10.3810.10:FF:000001">
    <property type="entry name" value="Penicillin-binding protein 1A"/>
    <property type="match status" value="1"/>
</dbReference>
<dbReference type="Proteomes" id="UP000630936">
    <property type="component" value="Unassembled WGS sequence"/>
</dbReference>
<keyword evidence="10" id="KW-0511">Multifunctional enzyme</keyword>
<keyword evidence="3" id="KW-0121">Carboxypeptidase</keyword>
<evidence type="ECO:0000256" key="10">
    <source>
        <dbReference type="ARBA" id="ARBA00023268"/>
    </source>
</evidence>
<dbReference type="GO" id="GO:0071555">
    <property type="term" value="P:cell wall organization"/>
    <property type="evidence" value="ECO:0007669"/>
    <property type="project" value="UniProtKB-KW"/>
</dbReference>
<keyword evidence="7" id="KW-0378">Hydrolase</keyword>
<evidence type="ECO:0000256" key="6">
    <source>
        <dbReference type="ARBA" id="ARBA00022679"/>
    </source>
</evidence>
<dbReference type="Gene3D" id="1.10.3810.10">
    <property type="entry name" value="Biosynthetic peptidoglycan transglycosylase-like"/>
    <property type="match status" value="1"/>
</dbReference>
<dbReference type="InterPro" id="IPR036950">
    <property type="entry name" value="PBP_transglycosylase"/>
</dbReference>
<keyword evidence="11" id="KW-0961">Cell wall biogenesis/degradation</keyword>
<evidence type="ECO:0000256" key="4">
    <source>
        <dbReference type="ARBA" id="ARBA00022670"/>
    </source>
</evidence>
<dbReference type="InterPro" id="IPR050396">
    <property type="entry name" value="Glycosyltr_51/Transpeptidase"/>
</dbReference>
<protein>
    <submittedName>
        <fullName evidence="18">Penicillin-binding protein</fullName>
    </submittedName>
</protein>
<sequence length="759" mass="80734">MGRAEARKARERGARETRRAGKPKGIRRFFTWKKVLGTFLGVCLLAMGAFYAVYVMVPVPKANAEAELQSNVYKYRDGSILARTGERNREIIGLEKIPKDVQDAFVAAENKSFFKDHGVDLKGTARGLLNTVTGKGKQGGSTITQQYVKNYYLNQDQTVSRKLKELVISLKVDDEKSKEEILAGYINTSYYGRGAYGIQAAAQAYYRVDAEKLTLSQGAYLAALLQAPNQYDWAIATENGKALAKERWAYALNNMVEEGWLEDSVRDAQKFAVPKAPQAAPGMEGQVGYLVEAANAELARQGIGEKDIKAGGWTITLNVDKKRQQTLERAVKGELESKLDRKGNKKHATVQAGATSVHPETGEVLALYGGVGATEHWLSNATRRDYQPASTFKPVVLATALENESLTQDELPIGLETIYNGDSKRPVEGSDIAFAPENINDKDHGEITVQEATNNSVNSVYAQMIVDAGPAETKKTALAMGMRDGAGWPAQPAMSLGTMNASTWDMAGVYATFANHGKLITPTIVKSAEHEVREAELKDPASDEAISRGTADTVTRSLEGVVQEGSGMAAAGAYQAAGKTGTSENNKSAWYVGYTPKLVTAVALFGERPDGTSQVTLTDTISEGRVNGGAIPAQIWKAYTTGALGADASARFDLDVNAPVKTKPSPAASSSAPVSPSPTPTTSATREEEEEEPEEEQTRMTSPPATSSAPPTEPSLPTLPTMSTSGRPSQTSSSSPPATGGPGATGQPGGGAAAGGPGR</sequence>
<dbReference type="PANTHER" id="PTHR32282">
    <property type="entry name" value="BINDING PROTEIN TRANSPEPTIDASE, PUTATIVE-RELATED"/>
    <property type="match status" value="1"/>
</dbReference>
<dbReference type="Pfam" id="PF00905">
    <property type="entry name" value="Transpeptidase"/>
    <property type="match status" value="1"/>
</dbReference>
<evidence type="ECO:0000256" key="8">
    <source>
        <dbReference type="ARBA" id="ARBA00022960"/>
    </source>
</evidence>
<keyword evidence="4" id="KW-0645">Protease</keyword>
<feature type="domain" description="Glycosyl transferase family 51" evidence="17">
    <location>
        <begin position="78"/>
        <end position="255"/>
    </location>
</feature>
<dbReference type="GO" id="GO:0009252">
    <property type="term" value="P:peptidoglycan biosynthetic process"/>
    <property type="evidence" value="ECO:0007669"/>
    <property type="project" value="UniProtKB-KW"/>
</dbReference>
<evidence type="ECO:0000256" key="1">
    <source>
        <dbReference type="ARBA" id="ARBA00007090"/>
    </source>
</evidence>
<dbReference type="InterPro" id="IPR001460">
    <property type="entry name" value="PCN-bd_Tpept"/>
</dbReference>
<evidence type="ECO:0000256" key="11">
    <source>
        <dbReference type="ARBA" id="ARBA00023316"/>
    </source>
</evidence>
<dbReference type="GO" id="GO:0009002">
    <property type="term" value="F:serine-type D-Ala-D-Ala carboxypeptidase activity"/>
    <property type="evidence" value="ECO:0007669"/>
    <property type="project" value="UniProtKB-EC"/>
</dbReference>
<feature type="compositionally biased region" description="Basic and acidic residues" evidence="14">
    <location>
        <begin position="1"/>
        <end position="19"/>
    </location>
</feature>
<dbReference type="SUPFAM" id="SSF53955">
    <property type="entry name" value="Lysozyme-like"/>
    <property type="match status" value="1"/>
</dbReference>
<gene>
    <name evidence="18" type="ORF">GCM10010387_40330</name>
</gene>
<dbReference type="GO" id="GO:0008658">
    <property type="term" value="F:penicillin binding"/>
    <property type="evidence" value="ECO:0007669"/>
    <property type="project" value="InterPro"/>
</dbReference>
<dbReference type="GO" id="GO:0006508">
    <property type="term" value="P:proteolysis"/>
    <property type="evidence" value="ECO:0007669"/>
    <property type="project" value="UniProtKB-KW"/>
</dbReference>
<keyword evidence="8" id="KW-0133">Cell shape</keyword>
<dbReference type="InterPro" id="IPR012338">
    <property type="entry name" value="Beta-lactam/transpept-like"/>
</dbReference>
<evidence type="ECO:0000313" key="18">
    <source>
        <dbReference type="EMBL" id="GGZ42008.1"/>
    </source>
</evidence>
<dbReference type="PANTHER" id="PTHR32282:SF34">
    <property type="entry name" value="PENICILLIN-BINDING PROTEIN 1A"/>
    <property type="match status" value="1"/>
</dbReference>
<feature type="region of interest" description="Disordered" evidence="14">
    <location>
        <begin position="661"/>
        <end position="759"/>
    </location>
</feature>
<dbReference type="InterPro" id="IPR023346">
    <property type="entry name" value="Lysozyme-like_dom_sf"/>
</dbReference>
<reference evidence="18" key="2">
    <citation type="submission" date="2020-09" db="EMBL/GenBank/DDBJ databases">
        <authorList>
            <person name="Sun Q."/>
            <person name="Ohkuma M."/>
        </authorList>
    </citation>
    <scope>NUCLEOTIDE SEQUENCE</scope>
    <source>
        <strain evidence="18">JCM 4988</strain>
    </source>
</reference>
<evidence type="ECO:0000259" key="17">
    <source>
        <dbReference type="Pfam" id="PF00912"/>
    </source>
</evidence>
<keyword evidence="6" id="KW-0808">Transferase</keyword>
<dbReference type="GO" id="GO:0008955">
    <property type="term" value="F:peptidoglycan glycosyltransferase activity"/>
    <property type="evidence" value="ECO:0007669"/>
    <property type="project" value="UniProtKB-EC"/>
</dbReference>
<dbReference type="Gene3D" id="3.40.710.10">
    <property type="entry name" value="DD-peptidase/beta-lactamase superfamily"/>
    <property type="match status" value="1"/>
</dbReference>
<evidence type="ECO:0000256" key="15">
    <source>
        <dbReference type="SAM" id="Phobius"/>
    </source>
</evidence>
<evidence type="ECO:0000256" key="13">
    <source>
        <dbReference type="ARBA" id="ARBA00049902"/>
    </source>
</evidence>
<keyword evidence="9" id="KW-0573">Peptidoglycan synthesis</keyword>
<keyword evidence="15" id="KW-0472">Membrane</keyword>
<name>A0A918UYC8_9ACTN</name>
<feature type="region of interest" description="Disordered" evidence="14">
    <location>
        <begin position="1"/>
        <end position="20"/>
    </location>
</feature>
<feature type="compositionally biased region" description="Low complexity" evidence="14">
    <location>
        <begin position="700"/>
        <end position="738"/>
    </location>
</feature>
<reference evidence="18" key="1">
    <citation type="journal article" date="2014" name="Int. J. Syst. Evol. Microbiol.">
        <title>Complete genome sequence of Corynebacterium casei LMG S-19264T (=DSM 44701T), isolated from a smear-ripened cheese.</title>
        <authorList>
            <consortium name="US DOE Joint Genome Institute (JGI-PGF)"/>
            <person name="Walter F."/>
            <person name="Albersmeier A."/>
            <person name="Kalinowski J."/>
            <person name="Ruckert C."/>
        </authorList>
    </citation>
    <scope>NUCLEOTIDE SEQUENCE</scope>
    <source>
        <strain evidence="18">JCM 4988</strain>
    </source>
</reference>